<dbReference type="EMBL" id="JBJKBG010000005">
    <property type="protein sequence ID" value="KAL3739668.1"/>
    <property type="molecule type" value="Genomic_DNA"/>
</dbReference>
<feature type="domain" description="TIR" evidence="5">
    <location>
        <begin position="9"/>
        <end position="175"/>
    </location>
</feature>
<reference evidence="6 7" key="1">
    <citation type="submission" date="2024-11" db="EMBL/GenBank/DDBJ databases">
        <title>Chromosome-level genome assembly of Eucalyptus globulus Labill. provides insights into its genome evolution.</title>
        <authorList>
            <person name="Li X."/>
        </authorList>
    </citation>
    <scope>NUCLEOTIDE SEQUENCE [LARGE SCALE GENOMIC DNA]</scope>
    <source>
        <strain evidence="6">CL2024</strain>
        <tissue evidence="6">Fresh tender leaves</tissue>
    </source>
</reference>
<accession>A0ABD3KJX4</accession>
<dbReference type="Pfam" id="PF01582">
    <property type="entry name" value="TIR"/>
    <property type="match status" value="1"/>
</dbReference>
<dbReference type="InterPro" id="IPR001611">
    <property type="entry name" value="Leu-rich_rpt"/>
</dbReference>
<dbReference type="Gene3D" id="3.40.50.300">
    <property type="entry name" value="P-loop containing nucleotide triphosphate hydrolases"/>
    <property type="match status" value="1"/>
</dbReference>
<dbReference type="Proteomes" id="UP001634007">
    <property type="component" value="Unassembled WGS sequence"/>
</dbReference>
<keyword evidence="2" id="KW-0677">Repeat</keyword>
<dbReference type="InterPro" id="IPR000157">
    <property type="entry name" value="TIR_dom"/>
</dbReference>
<dbReference type="AlphaFoldDB" id="A0ABD3KJX4"/>
<name>A0ABD3KJX4_EUCGL</name>
<dbReference type="PANTHER" id="PTHR11017">
    <property type="entry name" value="LEUCINE-RICH REPEAT-CONTAINING PROTEIN"/>
    <property type="match status" value="1"/>
</dbReference>
<organism evidence="6 7">
    <name type="scientific">Eucalyptus globulus</name>
    <name type="common">Tasmanian blue gum</name>
    <dbReference type="NCBI Taxonomy" id="34317"/>
    <lineage>
        <taxon>Eukaryota</taxon>
        <taxon>Viridiplantae</taxon>
        <taxon>Streptophyta</taxon>
        <taxon>Embryophyta</taxon>
        <taxon>Tracheophyta</taxon>
        <taxon>Spermatophyta</taxon>
        <taxon>Magnoliopsida</taxon>
        <taxon>eudicotyledons</taxon>
        <taxon>Gunneridae</taxon>
        <taxon>Pentapetalae</taxon>
        <taxon>rosids</taxon>
        <taxon>malvids</taxon>
        <taxon>Myrtales</taxon>
        <taxon>Myrtaceae</taxon>
        <taxon>Myrtoideae</taxon>
        <taxon>Eucalypteae</taxon>
        <taxon>Eucalyptus</taxon>
    </lineage>
</organism>
<dbReference type="PROSITE" id="PS51450">
    <property type="entry name" value="LRR"/>
    <property type="match status" value="1"/>
</dbReference>
<dbReference type="Gene3D" id="3.80.10.10">
    <property type="entry name" value="Ribonuclease Inhibitor"/>
    <property type="match status" value="3"/>
</dbReference>
<keyword evidence="3" id="KW-0611">Plant defense</keyword>
<evidence type="ECO:0000259" key="5">
    <source>
        <dbReference type="PROSITE" id="PS50104"/>
    </source>
</evidence>
<dbReference type="Pfam" id="PF23282">
    <property type="entry name" value="WHD_ROQ1"/>
    <property type="match status" value="1"/>
</dbReference>
<dbReference type="Pfam" id="PF23286">
    <property type="entry name" value="LRR_13"/>
    <property type="match status" value="1"/>
</dbReference>
<proteinExistence type="predicted"/>
<dbReference type="InterPro" id="IPR044974">
    <property type="entry name" value="Disease_R_plants"/>
</dbReference>
<dbReference type="InterPro" id="IPR042197">
    <property type="entry name" value="Apaf_helical"/>
</dbReference>
<sequence length="1140" mass="130419">MASSSKPKSNYEVFLSFRGTDVRNTFLGHLYKALHHNGIYTFVDSEELRKGDQTLPVLMKAIEESFVAIIIFSKDYASSQWCLEELMKIMECKEQKDLTVLPVFYKVDPKEVRWGSKSYGKALAKHESKFKKDSEKVQRWKKALFDASSLSGWHFNDGDESELIEIIVKEISTLLDRTPLRVAKHPVGINSRVVKLKSMLNLESDDGVLMMGLWGKGGIGKTSLAKAVYNDIFRQFEGSAFLANVRETSKGCRDLVALQEKLLSEVLLLKQRLVVSNVDAGTNLVQDRLCCKKVLLILDDVDDLHQLNALAGEGKWFGNGSRIIITTRDKHLLTCHGIDQDHVYEVKALEDSEARELLSKHAFQTHQKLKIRTDLVDSVLNHAEGLPLAIEVLGSFLCGRREHEWKSTLKKFSRIPHKTITNVLKISYDGLEDNEKEIFLHIACFFKGQDSEYVKKVIDSCDFEIAIGLEILIERSLISMEHGIVEMHDLIQLMGMDIVNQECRDDPWRRSRLWLYDDVLDVLSRDMGNCAVKAIVLQSPEPTKICIGPDALTKMRRMRLLILCNVHNIFQGPICLPNELRWFRWAECAHWIPKFASGRKKLVGLDMSNCSISVLPNQFKDFQNLKYINFSQCQSLVCMLDLSCTPNLEELYLQNCKNLVEAHESIAYHEKLQVLDFRGCSELSVFPNEPKSKNLQYLNLEDCTRFESFPDISHELKGLKQLRLGGTAIKELPASIENLVSLEEMHIHDCKDLEHLPSSIYKLQNLENLHISSCTNLVEFPKYEDLVDPCMKTILSSLQRLDLWGCYLSEVDFLENLSCSPFLTELNLSRNKITSLPTSISKRHHLSYIRAINCHQLQVIPEMPPFFRGLRTDNCKSLQNYGDLTSVHDFVHRGLTIADISSPKQFLEYSIVLPQGEMPEWVLLVEKDSIFFMASKELYGKFLGFALCVALYKDNYEEKSAESYHFVPHVNGKMREICPFLLEPLKVDHIQLQFFTPPKLWGVVDFGRIDGSHVQFSLTVSGKYLKKWGFRIICKQLEGDVKFVLQDNPSIDPALLYEISHESTYSGVKNLFMPKDSSTGTDLEKDLQDYQIRIEKEEVAKRKHGHNPTQSKRIKTKLTSNLTNEEKDDLETCLGSNSYV</sequence>
<evidence type="ECO:0000256" key="1">
    <source>
        <dbReference type="ARBA" id="ARBA00022614"/>
    </source>
</evidence>
<evidence type="ECO:0000256" key="2">
    <source>
        <dbReference type="ARBA" id="ARBA00022737"/>
    </source>
</evidence>
<keyword evidence="7" id="KW-1185">Reference proteome</keyword>
<evidence type="ECO:0000256" key="4">
    <source>
        <dbReference type="ARBA" id="ARBA00023027"/>
    </source>
</evidence>
<dbReference type="InterPro" id="IPR032675">
    <property type="entry name" value="LRR_dom_sf"/>
</dbReference>
<dbReference type="Gene3D" id="1.10.8.430">
    <property type="entry name" value="Helical domain of apoptotic protease-activating factors"/>
    <property type="match status" value="1"/>
</dbReference>
<dbReference type="PANTHER" id="PTHR11017:SF292">
    <property type="entry name" value="AAA+ ATPASE DOMAIN-CONTAINING PROTEIN"/>
    <property type="match status" value="1"/>
</dbReference>
<dbReference type="InterPro" id="IPR036390">
    <property type="entry name" value="WH_DNA-bd_sf"/>
</dbReference>
<dbReference type="PRINTS" id="PR00364">
    <property type="entry name" value="DISEASERSIST"/>
</dbReference>
<dbReference type="FunFam" id="3.40.50.10140:FF:000007">
    <property type="entry name" value="Disease resistance protein (TIR-NBS-LRR class)"/>
    <property type="match status" value="1"/>
</dbReference>
<dbReference type="PROSITE" id="PS50104">
    <property type="entry name" value="TIR"/>
    <property type="match status" value="1"/>
</dbReference>
<keyword evidence="4" id="KW-0520">NAD</keyword>
<evidence type="ECO:0000313" key="7">
    <source>
        <dbReference type="Proteomes" id="UP001634007"/>
    </source>
</evidence>
<evidence type="ECO:0000256" key="3">
    <source>
        <dbReference type="ARBA" id="ARBA00022821"/>
    </source>
</evidence>
<evidence type="ECO:0000313" key="6">
    <source>
        <dbReference type="EMBL" id="KAL3739668.1"/>
    </source>
</evidence>
<dbReference type="SUPFAM" id="SSF52200">
    <property type="entry name" value="Toll/Interleukin receptor TIR domain"/>
    <property type="match status" value="1"/>
</dbReference>
<comment type="caution">
    <text evidence="6">The sequence shown here is derived from an EMBL/GenBank/DDBJ whole genome shotgun (WGS) entry which is preliminary data.</text>
</comment>
<feature type="non-terminal residue" evidence="6">
    <location>
        <position position="1140"/>
    </location>
</feature>
<dbReference type="InterPro" id="IPR058192">
    <property type="entry name" value="WHD_ROQ1-like"/>
</dbReference>
<keyword evidence="1" id="KW-0433">Leucine-rich repeat</keyword>
<dbReference type="Gene3D" id="3.40.50.10140">
    <property type="entry name" value="Toll/interleukin-1 receptor homology (TIR) domain"/>
    <property type="match status" value="1"/>
</dbReference>
<dbReference type="InterPro" id="IPR035897">
    <property type="entry name" value="Toll_tir_struct_dom_sf"/>
</dbReference>
<dbReference type="GO" id="GO:0006952">
    <property type="term" value="P:defense response"/>
    <property type="evidence" value="ECO:0007669"/>
    <property type="project" value="UniProtKB-KW"/>
</dbReference>
<dbReference type="InterPro" id="IPR058546">
    <property type="entry name" value="RPS4B/Roq1-like_LRR"/>
</dbReference>
<protein>
    <recommendedName>
        <fullName evidence="5">TIR domain-containing protein</fullName>
    </recommendedName>
</protein>
<dbReference type="InterPro" id="IPR002182">
    <property type="entry name" value="NB-ARC"/>
</dbReference>
<dbReference type="SUPFAM" id="SSF46785">
    <property type="entry name" value="Winged helix' DNA-binding domain"/>
    <property type="match status" value="1"/>
</dbReference>
<dbReference type="InterPro" id="IPR027417">
    <property type="entry name" value="P-loop_NTPase"/>
</dbReference>
<dbReference type="SUPFAM" id="SSF52540">
    <property type="entry name" value="P-loop containing nucleoside triphosphate hydrolases"/>
    <property type="match status" value="1"/>
</dbReference>
<dbReference type="SUPFAM" id="SSF52058">
    <property type="entry name" value="L domain-like"/>
    <property type="match status" value="1"/>
</dbReference>
<dbReference type="Pfam" id="PF00931">
    <property type="entry name" value="NB-ARC"/>
    <property type="match status" value="1"/>
</dbReference>
<dbReference type="SMART" id="SM00255">
    <property type="entry name" value="TIR"/>
    <property type="match status" value="1"/>
</dbReference>
<gene>
    <name evidence="6" type="ORF">ACJRO7_020999</name>
</gene>